<feature type="signal peptide" evidence="2">
    <location>
        <begin position="1"/>
        <end position="37"/>
    </location>
</feature>
<dbReference type="SUPFAM" id="SSF52266">
    <property type="entry name" value="SGNH hydrolase"/>
    <property type="match status" value="1"/>
</dbReference>
<dbReference type="CDD" id="cd01829">
    <property type="entry name" value="SGNH_hydrolase_peri2"/>
    <property type="match status" value="1"/>
</dbReference>
<dbReference type="Gene3D" id="3.40.50.1110">
    <property type="entry name" value="SGNH hydrolase"/>
    <property type="match status" value="1"/>
</dbReference>
<name>A0A916RNV4_9HYPH</name>
<proteinExistence type="predicted"/>
<feature type="compositionally biased region" description="Basic and acidic residues" evidence="1">
    <location>
        <begin position="384"/>
        <end position="399"/>
    </location>
</feature>
<feature type="region of interest" description="Disordered" evidence="1">
    <location>
        <begin position="329"/>
        <end position="406"/>
    </location>
</feature>
<keyword evidence="4" id="KW-1185">Reference proteome</keyword>
<evidence type="ECO:0000313" key="3">
    <source>
        <dbReference type="EMBL" id="GGA64265.1"/>
    </source>
</evidence>
<feature type="chain" id="PRO_5037459049" description="SGNH hydrolase-type esterase domain-containing protein" evidence="2">
    <location>
        <begin position="38"/>
        <end position="406"/>
    </location>
</feature>
<evidence type="ECO:0000256" key="2">
    <source>
        <dbReference type="SAM" id="SignalP"/>
    </source>
</evidence>
<feature type="compositionally biased region" description="Polar residues" evidence="1">
    <location>
        <begin position="346"/>
        <end position="374"/>
    </location>
</feature>
<dbReference type="GO" id="GO:0016788">
    <property type="term" value="F:hydrolase activity, acting on ester bonds"/>
    <property type="evidence" value="ECO:0007669"/>
    <property type="project" value="UniProtKB-ARBA"/>
</dbReference>
<reference evidence="3" key="1">
    <citation type="journal article" date="2014" name="Int. J. Syst. Evol. Microbiol.">
        <title>Complete genome sequence of Corynebacterium casei LMG S-19264T (=DSM 44701T), isolated from a smear-ripened cheese.</title>
        <authorList>
            <consortium name="US DOE Joint Genome Institute (JGI-PGF)"/>
            <person name="Walter F."/>
            <person name="Albersmeier A."/>
            <person name="Kalinowski J."/>
            <person name="Ruckert C."/>
        </authorList>
    </citation>
    <scope>NUCLEOTIDE SEQUENCE</scope>
    <source>
        <strain evidence="3">CGMCC 1.15320</strain>
    </source>
</reference>
<reference evidence="3" key="2">
    <citation type="submission" date="2020-09" db="EMBL/GenBank/DDBJ databases">
        <authorList>
            <person name="Sun Q."/>
            <person name="Zhou Y."/>
        </authorList>
    </citation>
    <scope>NUCLEOTIDE SEQUENCE</scope>
    <source>
        <strain evidence="3">CGMCC 1.15320</strain>
    </source>
</reference>
<comment type="caution">
    <text evidence="3">The sequence shown here is derived from an EMBL/GenBank/DDBJ whole genome shotgun (WGS) entry which is preliminary data.</text>
</comment>
<evidence type="ECO:0000256" key="1">
    <source>
        <dbReference type="SAM" id="MobiDB-lite"/>
    </source>
</evidence>
<keyword evidence="2" id="KW-0732">Signal</keyword>
<dbReference type="Proteomes" id="UP000636264">
    <property type="component" value="Unassembled WGS sequence"/>
</dbReference>
<feature type="compositionally biased region" description="Low complexity" evidence="1">
    <location>
        <begin position="79"/>
        <end position="93"/>
    </location>
</feature>
<accession>A0A916RNV4</accession>
<dbReference type="InterPro" id="IPR007407">
    <property type="entry name" value="DUF459"/>
</dbReference>
<dbReference type="InterPro" id="IPR036514">
    <property type="entry name" value="SGNH_hydro_sf"/>
</dbReference>
<dbReference type="Pfam" id="PF04311">
    <property type="entry name" value="DUF459"/>
    <property type="match status" value="1"/>
</dbReference>
<feature type="compositionally biased region" description="Basic residues" evidence="1">
    <location>
        <begin position="68"/>
        <end position="78"/>
    </location>
</feature>
<dbReference type="RefSeq" id="WP_244630298.1">
    <property type="nucleotide sequence ID" value="NZ_BMIF01000004.1"/>
</dbReference>
<evidence type="ECO:0008006" key="5">
    <source>
        <dbReference type="Google" id="ProtNLM"/>
    </source>
</evidence>
<gene>
    <name evidence="3" type="ORF">GCM10011385_17630</name>
</gene>
<organism evidence="3 4">
    <name type="scientific">Nitratireductor aestuarii</name>
    <dbReference type="NCBI Taxonomy" id="1735103"/>
    <lineage>
        <taxon>Bacteria</taxon>
        <taxon>Pseudomonadati</taxon>
        <taxon>Pseudomonadota</taxon>
        <taxon>Alphaproteobacteria</taxon>
        <taxon>Hyphomicrobiales</taxon>
        <taxon>Phyllobacteriaceae</taxon>
        <taxon>Nitratireductor</taxon>
    </lineage>
</organism>
<sequence>MATTHRLNGSSLQKTMAVVAVALCLTPVAADFTPASAQEVIRRQNFFERLFGRRTPPPAVVEPQRVPRQQRRAPRKRQQSQQPSRAGRQQAAPAPAPSPAVEKLPNAKTVLVVGDFLAGGVAGGLSAAYEMSPGTRVEDRSNGSSGFVRNDYYDWNGSITPIIAEVDPAAIVVMIGSNDRQQISVHGETLRPQTEQWTEEYTKRVTEFAETLKKSNKPFLWVGLPPFKSPAMTSDMLAFNDIQKTAVEAAGGTFIDIWDGFVDENGAFTSTGPDMNGQPVRLRSSDGINLTREARRKIAFYLEKPLNQILGPAALPSVTPETVALPGSVLPQIEPEPAPKDLTRTGPISLSGPSLNSSGMLLGNQQQTVPSAASNLFKPQPGRADYRLQAKPKKEEAGSKDAPASE</sequence>
<evidence type="ECO:0000313" key="4">
    <source>
        <dbReference type="Proteomes" id="UP000636264"/>
    </source>
</evidence>
<dbReference type="AlphaFoldDB" id="A0A916RNV4"/>
<feature type="region of interest" description="Disordered" evidence="1">
    <location>
        <begin position="54"/>
        <end position="102"/>
    </location>
</feature>
<dbReference type="EMBL" id="BMIF01000004">
    <property type="protein sequence ID" value="GGA64265.1"/>
    <property type="molecule type" value="Genomic_DNA"/>
</dbReference>
<protein>
    <recommendedName>
        <fullName evidence="5">SGNH hydrolase-type esterase domain-containing protein</fullName>
    </recommendedName>
</protein>